<organism evidence="2 3">
    <name type="scientific">Candidatus Opimibacter skivensis</name>
    <dbReference type="NCBI Taxonomy" id="2982028"/>
    <lineage>
        <taxon>Bacteria</taxon>
        <taxon>Pseudomonadati</taxon>
        <taxon>Bacteroidota</taxon>
        <taxon>Saprospiria</taxon>
        <taxon>Saprospirales</taxon>
        <taxon>Saprospiraceae</taxon>
        <taxon>Candidatus Opimibacter</taxon>
    </lineage>
</organism>
<comment type="caution">
    <text evidence="2">The sequence shown here is derived from an EMBL/GenBank/DDBJ whole genome shotgun (WGS) entry which is preliminary data.</text>
</comment>
<name>A0A9D7T1A8_9BACT</name>
<keyword evidence="1" id="KW-0812">Transmembrane</keyword>
<protein>
    <submittedName>
        <fullName evidence="2">Uncharacterized protein</fullName>
    </submittedName>
</protein>
<evidence type="ECO:0000256" key="1">
    <source>
        <dbReference type="SAM" id="Phobius"/>
    </source>
</evidence>
<sequence length="82" mass="8693">MEKGTKKSIVILAALPLFAIGAIGGSMIFGVGGIFPPAENEEGLGYFIHMIIGMATTLFCCLGLPALFSRIMLGKDEDPFRS</sequence>
<dbReference type="AlphaFoldDB" id="A0A9D7T1A8"/>
<feature type="transmembrane region" description="Helical" evidence="1">
    <location>
        <begin position="47"/>
        <end position="68"/>
    </location>
</feature>
<reference evidence="2 3" key="1">
    <citation type="submission" date="2020-10" db="EMBL/GenBank/DDBJ databases">
        <title>Connecting structure to function with the recovery of over 1000 high-quality activated sludge metagenome-assembled genomes encoding full-length rRNA genes using long-read sequencing.</title>
        <authorList>
            <person name="Singleton C.M."/>
            <person name="Petriglieri F."/>
            <person name="Kristensen J.M."/>
            <person name="Kirkegaard R.H."/>
            <person name="Michaelsen T.Y."/>
            <person name="Andersen M.H."/>
            <person name="Karst S.M."/>
            <person name="Dueholm M.S."/>
            <person name="Nielsen P.H."/>
            <person name="Albertsen M."/>
        </authorList>
    </citation>
    <scope>NUCLEOTIDE SEQUENCE [LARGE SCALE GENOMIC DNA]</scope>
    <source>
        <strain evidence="2">Ribe_18-Q3-R11-54_MAXAC.273</strain>
    </source>
</reference>
<keyword evidence="1" id="KW-1133">Transmembrane helix</keyword>
<evidence type="ECO:0000313" key="2">
    <source>
        <dbReference type="EMBL" id="MBK9984484.1"/>
    </source>
</evidence>
<accession>A0A9D7T1A8</accession>
<keyword evidence="1" id="KW-0472">Membrane</keyword>
<dbReference type="Proteomes" id="UP000808337">
    <property type="component" value="Unassembled WGS sequence"/>
</dbReference>
<evidence type="ECO:0000313" key="3">
    <source>
        <dbReference type="Proteomes" id="UP000808337"/>
    </source>
</evidence>
<proteinExistence type="predicted"/>
<gene>
    <name evidence="2" type="ORF">IPP15_19305</name>
</gene>
<dbReference type="EMBL" id="JADKGY010000029">
    <property type="protein sequence ID" value="MBK9984484.1"/>
    <property type="molecule type" value="Genomic_DNA"/>
</dbReference>
<feature type="transmembrane region" description="Helical" evidence="1">
    <location>
        <begin position="9"/>
        <end position="35"/>
    </location>
</feature>